<name>A0A2P5CSQ7_TREOI</name>
<comment type="caution">
    <text evidence="2">The sequence shown here is derived from an EMBL/GenBank/DDBJ whole genome shotgun (WGS) entry which is preliminary data.</text>
</comment>
<keyword evidence="3" id="KW-1185">Reference proteome</keyword>
<feature type="region of interest" description="Disordered" evidence="1">
    <location>
        <begin position="39"/>
        <end position="70"/>
    </location>
</feature>
<evidence type="ECO:0000313" key="2">
    <source>
        <dbReference type="EMBL" id="PON64051.1"/>
    </source>
</evidence>
<reference evidence="3" key="1">
    <citation type="submission" date="2016-06" db="EMBL/GenBank/DDBJ databases">
        <title>Parallel loss of symbiosis genes in relatives of nitrogen-fixing non-legume Parasponia.</title>
        <authorList>
            <person name="Van Velzen R."/>
            <person name="Holmer R."/>
            <person name="Bu F."/>
            <person name="Rutten L."/>
            <person name="Van Zeijl A."/>
            <person name="Liu W."/>
            <person name="Santuari L."/>
            <person name="Cao Q."/>
            <person name="Sharma T."/>
            <person name="Shen D."/>
            <person name="Roswanjaya Y."/>
            <person name="Wardhani T."/>
            <person name="Kalhor M.S."/>
            <person name="Jansen J."/>
            <person name="Van den Hoogen J."/>
            <person name="Gungor B."/>
            <person name="Hartog M."/>
            <person name="Hontelez J."/>
            <person name="Verver J."/>
            <person name="Yang W.-C."/>
            <person name="Schijlen E."/>
            <person name="Repin R."/>
            <person name="Schilthuizen M."/>
            <person name="Schranz E."/>
            <person name="Heidstra R."/>
            <person name="Miyata K."/>
            <person name="Fedorova E."/>
            <person name="Kohlen W."/>
            <person name="Bisseling T."/>
            <person name="Smit S."/>
            <person name="Geurts R."/>
        </authorList>
    </citation>
    <scope>NUCLEOTIDE SEQUENCE [LARGE SCALE GENOMIC DNA]</scope>
    <source>
        <strain evidence="3">cv. RG33-2</strain>
    </source>
</reference>
<protein>
    <submittedName>
        <fullName evidence="2">Uncharacterized protein</fullName>
    </submittedName>
</protein>
<accession>A0A2P5CSQ7</accession>
<sequence length="70" mass="7012">MVVLKDTAEPALIPTWLSLGSPSSGSWLASNSTAKALPADGELIGDDDEGKATAPRGMSRGTGVGGAELE</sequence>
<organism evidence="2 3">
    <name type="scientific">Trema orientale</name>
    <name type="common">Charcoal tree</name>
    <name type="synonym">Celtis orientalis</name>
    <dbReference type="NCBI Taxonomy" id="63057"/>
    <lineage>
        <taxon>Eukaryota</taxon>
        <taxon>Viridiplantae</taxon>
        <taxon>Streptophyta</taxon>
        <taxon>Embryophyta</taxon>
        <taxon>Tracheophyta</taxon>
        <taxon>Spermatophyta</taxon>
        <taxon>Magnoliopsida</taxon>
        <taxon>eudicotyledons</taxon>
        <taxon>Gunneridae</taxon>
        <taxon>Pentapetalae</taxon>
        <taxon>rosids</taxon>
        <taxon>fabids</taxon>
        <taxon>Rosales</taxon>
        <taxon>Cannabaceae</taxon>
        <taxon>Trema</taxon>
    </lineage>
</organism>
<gene>
    <name evidence="2" type="ORF">TorRG33x02_274020</name>
</gene>
<dbReference type="AlphaFoldDB" id="A0A2P5CSQ7"/>
<dbReference type="Proteomes" id="UP000237000">
    <property type="component" value="Unassembled WGS sequence"/>
</dbReference>
<feature type="compositionally biased region" description="Gly residues" evidence="1">
    <location>
        <begin position="60"/>
        <end position="70"/>
    </location>
</feature>
<evidence type="ECO:0000256" key="1">
    <source>
        <dbReference type="SAM" id="MobiDB-lite"/>
    </source>
</evidence>
<dbReference type="EMBL" id="JXTC01000331">
    <property type="protein sequence ID" value="PON64051.1"/>
    <property type="molecule type" value="Genomic_DNA"/>
</dbReference>
<dbReference type="OrthoDB" id="10439604at2759"/>
<dbReference type="InParanoid" id="A0A2P5CSQ7"/>
<proteinExistence type="predicted"/>
<evidence type="ECO:0000313" key="3">
    <source>
        <dbReference type="Proteomes" id="UP000237000"/>
    </source>
</evidence>